<dbReference type="InterPro" id="IPR050204">
    <property type="entry name" value="AraC_XylS_family_regulators"/>
</dbReference>
<keyword evidence="2" id="KW-0238">DNA-binding</keyword>
<feature type="domain" description="HTH araC/xylS-type" evidence="4">
    <location>
        <begin position="189"/>
        <end position="287"/>
    </location>
</feature>
<evidence type="ECO:0000256" key="2">
    <source>
        <dbReference type="ARBA" id="ARBA00023125"/>
    </source>
</evidence>
<dbReference type="SMART" id="SM00342">
    <property type="entry name" value="HTH_ARAC"/>
    <property type="match status" value="1"/>
</dbReference>
<comment type="caution">
    <text evidence="5">The sequence shown here is derived from an EMBL/GenBank/DDBJ whole genome shotgun (WGS) entry which is preliminary data.</text>
</comment>
<dbReference type="Gene3D" id="1.10.10.60">
    <property type="entry name" value="Homeodomain-like"/>
    <property type="match status" value="2"/>
</dbReference>
<dbReference type="SUPFAM" id="SSF46689">
    <property type="entry name" value="Homeodomain-like"/>
    <property type="match status" value="2"/>
</dbReference>
<dbReference type="InterPro" id="IPR020449">
    <property type="entry name" value="Tscrpt_reg_AraC-type_HTH"/>
</dbReference>
<dbReference type="InterPro" id="IPR009057">
    <property type="entry name" value="Homeodomain-like_sf"/>
</dbReference>
<evidence type="ECO:0000313" key="6">
    <source>
        <dbReference type="Proteomes" id="UP001320715"/>
    </source>
</evidence>
<dbReference type="RefSeq" id="WP_252917619.1">
    <property type="nucleotide sequence ID" value="NZ_JAAAML010000005.1"/>
</dbReference>
<dbReference type="SUPFAM" id="SSF51215">
    <property type="entry name" value="Regulatory protein AraC"/>
    <property type="match status" value="1"/>
</dbReference>
<dbReference type="PRINTS" id="PR00032">
    <property type="entry name" value="HTHARAC"/>
</dbReference>
<dbReference type="Pfam" id="PF12833">
    <property type="entry name" value="HTH_18"/>
    <property type="match status" value="1"/>
</dbReference>
<dbReference type="PANTHER" id="PTHR46796">
    <property type="entry name" value="HTH-TYPE TRANSCRIPTIONAL ACTIVATOR RHAS-RELATED"/>
    <property type="match status" value="1"/>
</dbReference>
<dbReference type="EMBL" id="JAAAML010000005">
    <property type="protein sequence ID" value="MCO6410892.1"/>
    <property type="molecule type" value="Genomic_DNA"/>
</dbReference>
<evidence type="ECO:0000256" key="3">
    <source>
        <dbReference type="ARBA" id="ARBA00023163"/>
    </source>
</evidence>
<proteinExistence type="predicted"/>
<dbReference type="PROSITE" id="PS01124">
    <property type="entry name" value="HTH_ARAC_FAMILY_2"/>
    <property type="match status" value="1"/>
</dbReference>
<reference evidence="5 6" key="1">
    <citation type="submission" date="2020-01" db="EMBL/GenBank/DDBJ databases">
        <title>Genomes of bacteria type strains.</title>
        <authorList>
            <person name="Chen J."/>
            <person name="Zhu S."/>
            <person name="Yang J."/>
        </authorList>
    </citation>
    <scope>NUCLEOTIDE SEQUENCE [LARGE SCALE GENOMIC DNA]</scope>
    <source>
        <strain evidence="5 6">DSM 16655</strain>
    </source>
</reference>
<dbReference type="InterPro" id="IPR037923">
    <property type="entry name" value="HTH-like"/>
</dbReference>
<dbReference type="Proteomes" id="UP001320715">
    <property type="component" value="Unassembled WGS sequence"/>
</dbReference>
<keyword evidence="3" id="KW-0804">Transcription</keyword>
<protein>
    <submittedName>
        <fullName evidence="5">Helix-turn-helix domain-containing protein</fullName>
    </submittedName>
</protein>
<evidence type="ECO:0000256" key="1">
    <source>
        <dbReference type="ARBA" id="ARBA00023015"/>
    </source>
</evidence>
<evidence type="ECO:0000313" key="5">
    <source>
        <dbReference type="EMBL" id="MCO6410892.1"/>
    </source>
</evidence>
<evidence type="ECO:0000259" key="4">
    <source>
        <dbReference type="PROSITE" id="PS01124"/>
    </source>
</evidence>
<organism evidence="5 6">
    <name type="scientific">Hoeflea alexandrii</name>
    <dbReference type="NCBI Taxonomy" id="288436"/>
    <lineage>
        <taxon>Bacteria</taxon>
        <taxon>Pseudomonadati</taxon>
        <taxon>Pseudomonadota</taxon>
        <taxon>Alphaproteobacteria</taxon>
        <taxon>Hyphomicrobiales</taxon>
        <taxon>Rhizobiaceae</taxon>
        <taxon>Hoeflea</taxon>
    </lineage>
</organism>
<gene>
    <name evidence="5" type="ORF">GTW23_22125</name>
</gene>
<name>A0ABT1CXF8_9HYPH</name>
<accession>A0ABT1CXF8</accession>
<dbReference type="InterPro" id="IPR018060">
    <property type="entry name" value="HTH_AraC"/>
</dbReference>
<dbReference type="PANTHER" id="PTHR46796:SF6">
    <property type="entry name" value="ARAC SUBFAMILY"/>
    <property type="match status" value="1"/>
</dbReference>
<keyword evidence="6" id="KW-1185">Reference proteome</keyword>
<keyword evidence="1" id="KW-0805">Transcription regulation</keyword>
<sequence>MCGFQPDEARRSHRTTIIHQHLDWGMVRADMVTRTGLRRQETRIAVDDYTFLINLQGEARSGQDYVDGRRVGFSPRKAGSLIFLPAYSEWTGWDEGDTTGSYLFVSMDADFVQQTLGNEHQAVLRPAIGFRDSIIEAALQRIATELKNPDPTSAMMVESQAVQILVQMVRLNDLAHEPVKGGFSPFDLKRVIALMEERLADPPSADELASGLGVSRRHFFRAFKQSTGKTPSGYMADLRLKRALDLLTTTDRSATDIALECGFSSSSHFAYAFKRVHGTGPSEYRRRWRS</sequence>